<proteinExistence type="predicted"/>
<accession>A0A7W7EIK0</accession>
<evidence type="ECO:0000313" key="2">
    <source>
        <dbReference type="EMBL" id="MBB4566851.1"/>
    </source>
</evidence>
<protein>
    <submittedName>
        <fullName evidence="2">Uncharacterized protein</fullName>
    </submittedName>
</protein>
<feature type="region of interest" description="Disordered" evidence="1">
    <location>
        <begin position="32"/>
        <end position="65"/>
    </location>
</feature>
<comment type="caution">
    <text evidence="2">The sequence shown here is derived from an EMBL/GenBank/DDBJ whole genome shotgun (WGS) entry which is preliminary data.</text>
</comment>
<reference evidence="2 3" key="1">
    <citation type="submission" date="2020-08" db="EMBL/GenBank/DDBJ databases">
        <title>Genomic Encyclopedia of Type Strains, Phase IV (KMG-V): Genome sequencing to study the core and pangenomes of soil and plant-associated prokaryotes.</title>
        <authorList>
            <person name="Whitman W."/>
        </authorList>
    </citation>
    <scope>NUCLEOTIDE SEQUENCE [LARGE SCALE GENOMIC DNA]</scope>
    <source>
        <strain evidence="2 3">SEMIA 492</strain>
    </source>
</reference>
<dbReference type="AlphaFoldDB" id="A0A7W7EIK0"/>
<dbReference type="EMBL" id="JACIIG010000002">
    <property type="protein sequence ID" value="MBB4566851.1"/>
    <property type="molecule type" value="Genomic_DNA"/>
</dbReference>
<organism evidence="2 3">
    <name type="scientific">Rhizobium leucaenae</name>
    <dbReference type="NCBI Taxonomy" id="29450"/>
    <lineage>
        <taxon>Bacteria</taxon>
        <taxon>Pseudomonadati</taxon>
        <taxon>Pseudomonadota</taxon>
        <taxon>Alphaproteobacteria</taxon>
        <taxon>Hyphomicrobiales</taxon>
        <taxon>Rhizobiaceae</taxon>
        <taxon>Rhizobium/Agrobacterium group</taxon>
        <taxon>Rhizobium</taxon>
    </lineage>
</organism>
<sequence length="65" mass="7209">MNEIIDVKFKMLWNAPVCVATGDRIASFMHGPEERSTTCVSSGRPQEAHPMRGPKKNALPPFRIG</sequence>
<evidence type="ECO:0000256" key="1">
    <source>
        <dbReference type="SAM" id="MobiDB-lite"/>
    </source>
</evidence>
<evidence type="ECO:0000313" key="3">
    <source>
        <dbReference type="Proteomes" id="UP000543836"/>
    </source>
</evidence>
<keyword evidence="3" id="KW-1185">Reference proteome</keyword>
<name>A0A7W7EIK0_9HYPH</name>
<gene>
    <name evidence="2" type="ORF">GGE60_000952</name>
</gene>
<dbReference type="Proteomes" id="UP000543836">
    <property type="component" value="Unassembled WGS sequence"/>
</dbReference>